<reference evidence="2 3" key="1">
    <citation type="submission" date="2019-04" db="EMBL/GenBank/DDBJ databases">
        <authorList>
            <person name="Van Vliet M D."/>
        </authorList>
    </citation>
    <scope>NUCLEOTIDE SEQUENCE [LARGE SCALE GENOMIC DNA]</scope>
    <source>
        <strain evidence="2 3">F1</strain>
    </source>
</reference>
<keyword evidence="1" id="KW-0175">Coiled coil</keyword>
<sequence>MLSRFVYLSMAAGVACLLGCSERGPAPVVEPEAVVVRELSGFPSSTSLMLGEFQAQVKPLISIPVTAPSDGDILFHVEQTRQILPKGTLWAEAAPEQIAGEELALELNTRNEKLRLESELQLAERELERVEFMMADPALRDLPYEDRVPLSTNIVQQLQGELDLLKKQLESCGVVERLAFRQKALRSRIEMPFDGELLISLPVTPKRKMIRVAANTPVGTMRDISEIYLHIIIRDPQTVAIPTDQLMVEFKRDSGDVLRGRFHDTQIVEMGNQDVLVYRFGFAPEKSAELTALIGANLTCDLWVEAGQAFHSVSKLEVARMLGGNDSFADWREVVEELWPGATLLFTGRTHLGIVAKGAAE</sequence>
<evidence type="ECO:0008006" key="4">
    <source>
        <dbReference type="Google" id="ProtNLM"/>
    </source>
</evidence>
<accession>A0A6C2U7Q3</accession>
<feature type="coiled-coil region" evidence="1">
    <location>
        <begin position="106"/>
        <end position="133"/>
    </location>
</feature>
<dbReference type="Proteomes" id="UP000366872">
    <property type="component" value="Unassembled WGS sequence"/>
</dbReference>
<organism evidence="2 3">
    <name type="scientific">Pontiella desulfatans</name>
    <dbReference type="NCBI Taxonomy" id="2750659"/>
    <lineage>
        <taxon>Bacteria</taxon>
        <taxon>Pseudomonadati</taxon>
        <taxon>Kiritimatiellota</taxon>
        <taxon>Kiritimatiellia</taxon>
        <taxon>Kiritimatiellales</taxon>
        <taxon>Pontiellaceae</taxon>
        <taxon>Pontiella</taxon>
    </lineage>
</organism>
<dbReference type="AlphaFoldDB" id="A0A6C2U7Q3"/>
<proteinExistence type="predicted"/>
<evidence type="ECO:0000313" key="2">
    <source>
        <dbReference type="EMBL" id="VGO16128.1"/>
    </source>
</evidence>
<dbReference type="RefSeq" id="WP_136081676.1">
    <property type="nucleotide sequence ID" value="NZ_CAAHFG010000003.1"/>
</dbReference>
<dbReference type="PROSITE" id="PS51257">
    <property type="entry name" value="PROKAR_LIPOPROTEIN"/>
    <property type="match status" value="1"/>
</dbReference>
<protein>
    <recommendedName>
        <fullName evidence="4">RND efflux pump membrane fusion protein barrel-sandwich domain-containing protein</fullName>
    </recommendedName>
</protein>
<evidence type="ECO:0000313" key="3">
    <source>
        <dbReference type="Proteomes" id="UP000366872"/>
    </source>
</evidence>
<keyword evidence="3" id="KW-1185">Reference proteome</keyword>
<evidence type="ECO:0000256" key="1">
    <source>
        <dbReference type="SAM" id="Coils"/>
    </source>
</evidence>
<gene>
    <name evidence="2" type="ORF">PDESU_04718</name>
</gene>
<dbReference type="EMBL" id="CAAHFG010000003">
    <property type="protein sequence ID" value="VGO16128.1"/>
    <property type="molecule type" value="Genomic_DNA"/>
</dbReference>
<name>A0A6C2U7Q3_PONDE</name>